<dbReference type="EMBL" id="JARQZJ010000121">
    <property type="protein sequence ID" value="KAK9888440.1"/>
    <property type="molecule type" value="Genomic_DNA"/>
</dbReference>
<dbReference type="Pfam" id="PF00225">
    <property type="entry name" value="Kinesin"/>
    <property type="match status" value="1"/>
</dbReference>
<dbReference type="SMART" id="SM00129">
    <property type="entry name" value="KISc"/>
    <property type="match status" value="1"/>
</dbReference>
<evidence type="ECO:0000256" key="10">
    <source>
        <dbReference type="RuleBase" id="RU000394"/>
    </source>
</evidence>
<dbReference type="GO" id="GO:0007018">
    <property type="term" value="P:microtubule-based movement"/>
    <property type="evidence" value="ECO:0007669"/>
    <property type="project" value="InterPro"/>
</dbReference>
<evidence type="ECO:0000313" key="14">
    <source>
        <dbReference type="EMBL" id="KAK9888440.1"/>
    </source>
</evidence>
<dbReference type="InterPro" id="IPR001752">
    <property type="entry name" value="Kinesin_motor_dom"/>
</dbReference>
<dbReference type="InterPro" id="IPR019821">
    <property type="entry name" value="Kinesin_motor_CS"/>
</dbReference>
<dbReference type="SUPFAM" id="SSF52540">
    <property type="entry name" value="P-loop containing nucleoside triphosphate hydrolases"/>
    <property type="match status" value="1"/>
</dbReference>
<keyword evidence="15" id="KW-1185">Reference proteome</keyword>
<evidence type="ECO:0000256" key="6">
    <source>
        <dbReference type="ARBA" id="ARBA00023054"/>
    </source>
</evidence>
<feature type="domain" description="Kinesin motor" evidence="13">
    <location>
        <begin position="83"/>
        <end position="432"/>
    </location>
</feature>
<keyword evidence="7 9" id="KW-0505">Motor protein</keyword>
<dbReference type="Gene3D" id="3.40.850.10">
    <property type="entry name" value="Kinesin motor domain"/>
    <property type="match status" value="1"/>
</dbReference>
<evidence type="ECO:0000259" key="13">
    <source>
        <dbReference type="PROSITE" id="PS50067"/>
    </source>
</evidence>
<protein>
    <recommendedName>
        <fullName evidence="10">Kinesin-like protein</fullName>
    </recommendedName>
</protein>
<evidence type="ECO:0000256" key="2">
    <source>
        <dbReference type="ARBA" id="ARBA00022490"/>
    </source>
</evidence>
<feature type="coiled-coil region" evidence="11">
    <location>
        <begin position="447"/>
        <end position="544"/>
    </location>
</feature>
<keyword evidence="6 11" id="KW-0175">Coiled coil</keyword>
<proteinExistence type="inferred from homology"/>
<dbReference type="GO" id="GO:0005524">
    <property type="term" value="F:ATP binding"/>
    <property type="evidence" value="ECO:0007669"/>
    <property type="project" value="UniProtKB-UniRule"/>
</dbReference>
<dbReference type="InterPro" id="IPR027417">
    <property type="entry name" value="P-loop_NTPase"/>
</dbReference>
<dbReference type="InterPro" id="IPR036961">
    <property type="entry name" value="Kinesin_motor_dom_sf"/>
</dbReference>
<dbReference type="PANTHER" id="PTHR47117">
    <property type="entry name" value="STAR-RELATED LIPID TRANSFER PROTEIN 9"/>
    <property type="match status" value="1"/>
</dbReference>
<dbReference type="Proteomes" id="UP001431783">
    <property type="component" value="Unassembled WGS sequence"/>
</dbReference>
<evidence type="ECO:0000256" key="5">
    <source>
        <dbReference type="ARBA" id="ARBA00022840"/>
    </source>
</evidence>
<keyword evidence="8" id="KW-0206">Cytoskeleton</keyword>
<evidence type="ECO:0000256" key="4">
    <source>
        <dbReference type="ARBA" id="ARBA00022741"/>
    </source>
</evidence>
<evidence type="ECO:0000256" key="1">
    <source>
        <dbReference type="ARBA" id="ARBA00004245"/>
    </source>
</evidence>
<evidence type="ECO:0000256" key="11">
    <source>
        <dbReference type="SAM" id="Coils"/>
    </source>
</evidence>
<sequence length="714" mass="80865">MALSSQNTPKGTPSTSRRIVRGDNFGFTAPGTPKNQLTTPKKIPKSILQTGTPECFNNVLFETPNSARNKNRISKEKGDELSNLAVAVRIRPMNSRELAHVGAANVVSVKGNNLYVKSSPIGNSAVCMDHIFQYDHIFWSCDENDSVYSSQEIVYQTLGAPLLKSALKGYNACLFAYGQTGSGKSFSMMGRNEADIESDEYAGIIPRFCKDIFSHIRNLPDNSSATLDVSYFEIYNEKIHDLLLVQDCSSKTALKVREHPMLGPYVENLSIHSVKTYNELRNWMLIGNRNRATAATSMNEKSSRSHSIFTIEISLTEGLDEGVNGNGKRSRISLVDLAGSERLSNSYNSEEKIRQGVCINKSLLTLGKVISSLADQKKKQFVPYRDSVLTWLLRESLGGNSMTTMLATITPANLHVDETLATLRYACQARSIINRARVNENPHEKLIRELRSEVFRLRSLKKNYERNSIEYNSSLQSNLSNTSGYEELEDLRHKLNETENKLFEAEKIWEKKFLENKTSQLRELAEVEKRKEELESRIRIIEKADKSVSLSPYQTDFLKKLEGVLDENVPTINESDNFNLVTDWCKENYMNYSLSRNALLLIDYKNNKQTIMTTNDLDSLTEYKDIGDFLRNLTWNNTKSHKKLHKADILKSMNTIYHTLSDLTPPDDDENLNFLYAKLSKSLQKYETALLTSVSSKNGLKTVTFEDKLLSSLE</sequence>
<gene>
    <name evidence="14" type="ORF">WA026_000688</name>
</gene>
<dbReference type="GO" id="GO:0008017">
    <property type="term" value="F:microtubule binding"/>
    <property type="evidence" value="ECO:0007669"/>
    <property type="project" value="InterPro"/>
</dbReference>
<dbReference type="GO" id="GO:0005874">
    <property type="term" value="C:microtubule"/>
    <property type="evidence" value="ECO:0007669"/>
    <property type="project" value="UniProtKB-KW"/>
</dbReference>
<comment type="caution">
    <text evidence="14">The sequence shown here is derived from an EMBL/GenBank/DDBJ whole genome shotgun (WGS) entry which is preliminary data.</text>
</comment>
<feature type="region of interest" description="Disordered" evidence="12">
    <location>
        <begin position="1"/>
        <end position="37"/>
    </location>
</feature>
<dbReference type="FunFam" id="3.40.850.10:FF:000042">
    <property type="entry name" value="Kinesin family member 14"/>
    <property type="match status" value="1"/>
</dbReference>
<comment type="similarity">
    <text evidence="9 10">Belongs to the TRAFAC class myosin-kinesin ATPase superfamily. Kinesin family.</text>
</comment>
<evidence type="ECO:0000256" key="12">
    <source>
        <dbReference type="SAM" id="MobiDB-lite"/>
    </source>
</evidence>
<dbReference type="GO" id="GO:0003777">
    <property type="term" value="F:microtubule motor activity"/>
    <property type="evidence" value="ECO:0007669"/>
    <property type="project" value="InterPro"/>
</dbReference>
<name>A0AAW1V8S4_9CUCU</name>
<feature type="compositionally biased region" description="Polar residues" evidence="12">
    <location>
        <begin position="1"/>
        <end position="17"/>
    </location>
</feature>
<keyword evidence="4 9" id="KW-0547">Nucleotide-binding</keyword>
<dbReference type="AlphaFoldDB" id="A0AAW1V8S4"/>
<dbReference type="PROSITE" id="PS50067">
    <property type="entry name" value="KINESIN_MOTOR_2"/>
    <property type="match status" value="1"/>
</dbReference>
<evidence type="ECO:0000256" key="8">
    <source>
        <dbReference type="ARBA" id="ARBA00023212"/>
    </source>
</evidence>
<keyword evidence="2" id="KW-0963">Cytoplasm</keyword>
<accession>A0AAW1V8S4</accession>
<dbReference type="PANTHER" id="PTHR47117:SF5">
    <property type="entry name" value="KINESIN-LIKE PROTEIN KIF14"/>
    <property type="match status" value="1"/>
</dbReference>
<evidence type="ECO:0000256" key="3">
    <source>
        <dbReference type="ARBA" id="ARBA00022701"/>
    </source>
</evidence>
<evidence type="ECO:0000313" key="15">
    <source>
        <dbReference type="Proteomes" id="UP001431783"/>
    </source>
</evidence>
<evidence type="ECO:0000256" key="7">
    <source>
        <dbReference type="ARBA" id="ARBA00023175"/>
    </source>
</evidence>
<comment type="subcellular location">
    <subcellularLocation>
        <location evidence="1">Cytoplasm</location>
        <location evidence="1">Cytoskeleton</location>
    </subcellularLocation>
</comment>
<keyword evidence="3 10" id="KW-0493">Microtubule</keyword>
<reference evidence="14 15" key="1">
    <citation type="submission" date="2023-03" db="EMBL/GenBank/DDBJ databases">
        <title>Genome insight into feeding habits of ladybird beetles.</title>
        <authorList>
            <person name="Li H.-S."/>
            <person name="Huang Y.-H."/>
            <person name="Pang H."/>
        </authorList>
    </citation>
    <scope>NUCLEOTIDE SEQUENCE [LARGE SCALE GENOMIC DNA]</scope>
    <source>
        <strain evidence="14">SYSU_2023b</strain>
        <tissue evidence="14">Whole body</tissue>
    </source>
</reference>
<keyword evidence="5 9" id="KW-0067">ATP-binding</keyword>
<dbReference type="PROSITE" id="PS00411">
    <property type="entry name" value="KINESIN_MOTOR_1"/>
    <property type="match status" value="1"/>
</dbReference>
<evidence type="ECO:0000256" key="9">
    <source>
        <dbReference type="PROSITE-ProRule" id="PRU00283"/>
    </source>
</evidence>
<feature type="binding site" evidence="9">
    <location>
        <begin position="178"/>
        <end position="185"/>
    </location>
    <ligand>
        <name>ATP</name>
        <dbReference type="ChEBI" id="CHEBI:30616"/>
    </ligand>
</feature>
<dbReference type="PRINTS" id="PR00380">
    <property type="entry name" value="KINESINHEAVY"/>
</dbReference>
<organism evidence="14 15">
    <name type="scientific">Henosepilachna vigintioctopunctata</name>
    <dbReference type="NCBI Taxonomy" id="420089"/>
    <lineage>
        <taxon>Eukaryota</taxon>
        <taxon>Metazoa</taxon>
        <taxon>Ecdysozoa</taxon>
        <taxon>Arthropoda</taxon>
        <taxon>Hexapoda</taxon>
        <taxon>Insecta</taxon>
        <taxon>Pterygota</taxon>
        <taxon>Neoptera</taxon>
        <taxon>Endopterygota</taxon>
        <taxon>Coleoptera</taxon>
        <taxon>Polyphaga</taxon>
        <taxon>Cucujiformia</taxon>
        <taxon>Coccinelloidea</taxon>
        <taxon>Coccinellidae</taxon>
        <taxon>Epilachninae</taxon>
        <taxon>Epilachnini</taxon>
        <taxon>Henosepilachna</taxon>
    </lineage>
</organism>